<gene>
    <name evidence="2" type="ORF">MICAF_2630002</name>
</gene>
<comment type="caution">
    <text evidence="2">The sequence shown here is derived from an EMBL/GenBank/DDBJ whole genome shotgun (WGS) entry which is preliminary data.</text>
</comment>
<organism evidence="2 3">
    <name type="scientific">Microcystis aeruginosa PCC 9807</name>
    <dbReference type="NCBI Taxonomy" id="1160283"/>
    <lineage>
        <taxon>Bacteria</taxon>
        <taxon>Bacillati</taxon>
        <taxon>Cyanobacteriota</taxon>
        <taxon>Cyanophyceae</taxon>
        <taxon>Oscillatoriophycideae</taxon>
        <taxon>Chroococcales</taxon>
        <taxon>Microcystaceae</taxon>
        <taxon>Microcystis</taxon>
    </lineage>
</organism>
<name>I4H5D1_MICAE</name>
<evidence type="ECO:0000256" key="1">
    <source>
        <dbReference type="SAM" id="MobiDB-lite"/>
    </source>
</evidence>
<dbReference type="AlphaFoldDB" id="I4H5D1"/>
<feature type="region of interest" description="Disordered" evidence="1">
    <location>
        <begin position="37"/>
        <end position="56"/>
    </location>
</feature>
<protein>
    <submittedName>
        <fullName evidence="2">Uncharacterized protein</fullName>
    </submittedName>
</protein>
<accession>I4H5D1</accession>
<dbReference type="HOGENOM" id="CLU_3009200_0_0_3"/>
<proteinExistence type="predicted"/>
<dbReference type="EMBL" id="CAIM01000183">
    <property type="protein sequence ID" value="CCI17255.1"/>
    <property type="molecule type" value="Genomic_DNA"/>
</dbReference>
<reference evidence="2 3" key="1">
    <citation type="submission" date="2012-04" db="EMBL/GenBank/DDBJ databases">
        <authorList>
            <person name="Genoscope - CEA"/>
        </authorList>
    </citation>
    <scope>NUCLEOTIDE SEQUENCE [LARGE SCALE GENOMIC DNA]</scope>
    <source>
        <strain evidence="2 3">9807</strain>
    </source>
</reference>
<evidence type="ECO:0000313" key="2">
    <source>
        <dbReference type="EMBL" id="CCI17255.1"/>
    </source>
</evidence>
<dbReference type="Proteomes" id="UP000003613">
    <property type="component" value="Unassembled WGS sequence"/>
</dbReference>
<evidence type="ECO:0000313" key="3">
    <source>
        <dbReference type="Proteomes" id="UP000003613"/>
    </source>
</evidence>
<sequence>MFFVLYKQPTHLFQKTYHSWEKIFFWGSGVTGERGNGGMGEWGNGGMGEWGNGVMG</sequence>